<comment type="subcellular location">
    <subcellularLocation>
        <location evidence="1">Secreted</location>
    </subcellularLocation>
</comment>
<comment type="caution">
    <text evidence="8">The sequence shown here is derived from an EMBL/GenBank/DDBJ whole genome shotgun (WGS) entry which is preliminary data.</text>
</comment>
<proteinExistence type="predicted"/>
<dbReference type="InterPro" id="IPR022385">
    <property type="entry name" value="Rhs_assc_core"/>
</dbReference>
<reference evidence="8 9" key="1">
    <citation type="submission" date="2023-07" db="EMBL/GenBank/DDBJ databases">
        <title>Novel species in genus Planococcus.</title>
        <authorList>
            <person name="Ning S."/>
        </authorList>
    </citation>
    <scope>NUCLEOTIDE SEQUENCE [LARGE SCALE GENOMIC DNA]</scope>
    <source>
        <strain evidence="8 9">N017</strain>
    </source>
</reference>
<evidence type="ECO:0000313" key="8">
    <source>
        <dbReference type="EMBL" id="MDN7246100.1"/>
    </source>
</evidence>
<feature type="compositionally biased region" description="Basic and acidic residues" evidence="5">
    <location>
        <begin position="1561"/>
        <end position="1576"/>
    </location>
</feature>
<feature type="region of interest" description="Disordered" evidence="5">
    <location>
        <begin position="2414"/>
        <end position="2500"/>
    </location>
</feature>
<dbReference type="EMBL" id="JAUJWU010000003">
    <property type="protein sequence ID" value="MDN7246100.1"/>
    <property type="molecule type" value="Genomic_DNA"/>
</dbReference>
<evidence type="ECO:0000256" key="2">
    <source>
        <dbReference type="ARBA" id="ARBA00022525"/>
    </source>
</evidence>
<dbReference type="Pfam" id="PF14412">
    <property type="entry name" value="AHH"/>
    <property type="match status" value="1"/>
</dbReference>
<dbReference type="Pfam" id="PF03534">
    <property type="entry name" value="SpvB"/>
    <property type="match status" value="1"/>
</dbReference>
<dbReference type="PRINTS" id="PR01341">
    <property type="entry name" value="SALSPVBPROT"/>
</dbReference>
<feature type="compositionally biased region" description="Pro residues" evidence="5">
    <location>
        <begin position="2462"/>
        <end position="2473"/>
    </location>
</feature>
<dbReference type="InterPro" id="IPR003284">
    <property type="entry name" value="Sal_SpvB"/>
</dbReference>
<dbReference type="RefSeq" id="WP_301856712.1">
    <property type="nucleotide sequence ID" value="NZ_JAUJWU010000003.1"/>
</dbReference>
<evidence type="ECO:0000256" key="4">
    <source>
        <dbReference type="ARBA" id="ARBA00023026"/>
    </source>
</evidence>
<protein>
    <submittedName>
        <fullName evidence="8">SpvB/TcaC N-terminal domain-containing protein</fullName>
    </submittedName>
</protein>
<organism evidence="8 9">
    <name type="scientific">Planococcus shenhongbingii</name>
    <dbReference type="NCBI Taxonomy" id="3058398"/>
    <lineage>
        <taxon>Bacteria</taxon>
        <taxon>Bacillati</taxon>
        <taxon>Bacillota</taxon>
        <taxon>Bacilli</taxon>
        <taxon>Bacillales</taxon>
        <taxon>Caryophanaceae</taxon>
        <taxon>Planococcus</taxon>
    </lineage>
</organism>
<keyword evidence="3" id="KW-0732">Signal</keyword>
<keyword evidence="2" id="KW-0964">Secreted</keyword>
<evidence type="ECO:0000256" key="1">
    <source>
        <dbReference type="ARBA" id="ARBA00004613"/>
    </source>
</evidence>
<dbReference type="Pfam" id="PF12255">
    <property type="entry name" value="TcdB_toxin_midC"/>
    <property type="match status" value="1"/>
</dbReference>
<evidence type="ECO:0000256" key="5">
    <source>
        <dbReference type="SAM" id="MobiDB-lite"/>
    </source>
</evidence>
<dbReference type="InterPro" id="IPR050708">
    <property type="entry name" value="T6SS_VgrG/RHS"/>
</dbReference>
<dbReference type="PANTHER" id="PTHR32305:SF15">
    <property type="entry name" value="PROTEIN RHSA-RELATED"/>
    <property type="match status" value="1"/>
</dbReference>
<dbReference type="InterPro" id="IPR028994">
    <property type="entry name" value="Integrin_alpha_N"/>
</dbReference>
<dbReference type="InterPro" id="IPR032871">
    <property type="entry name" value="AHH_dom_containing"/>
</dbReference>
<dbReference type="Proteomes" id="UP001172142">
    <property type="component" value="Unassembled WGS sequence"/>
</dbReference>
<dbReference type="SUPFAM" id="SSF69318">
    <property type="entry name" value="Integrin alpha N-terminal domain"/>
    <property type="match status" value="1"/>
</dbReference>
<feature type="domain" description="Insecticide toxin TcdB middle/C-terminal" evidence="6">
    <location>
        <begin position="944"/>
        <end position="1085"/>
    </location>
</feature>
<dbReference type="InterPro" id="IPR013517">
    <property type="entry name" value="FG-GAP"/>
</dbReference>
<feature type="region of interest" description="Disordered" evidence="5">
    <location>
        <begin position="1551"/>
        <end position="1579"/>
    </location>
</feature>
<feature type="compositionally biased region" description="Basic and acidic residues" evidence="5">
    <location>
        <begin position="2488"/>
        <end position="2500"/>
    </location>
</feature>
<feature type="region of interest" description="Disordered" evidence="5">
    <location>
        <begin position="1"/>
        <end position="32"/>
    </location>
</feature>
<dbReference type="InterPro" id="IPR022045">
    <property type="entry name" value="TcdB_toxin_mid/N"/>
</dbReference>
<dbReference type="NCBIfam" id="TIGR03696">
    <property type="entry name" value="Rhs_assc_core"/>
    <property type="match status" value="1"/>
</dbReference>
<gene>
    <name evidence="8" type="ORF">QWY13_11455</name>
</gene>
<dbReference type="PANTHER" id="PTHR32305">
    <property type="match status" value="1"/>
</dbReference>
<evidence type="ECO:0000313" key="9">
    <source>
        <dbReference type="Proteomes" id="UP001172142"/>
    </source>
</evidence>
<feature type="region of interest" description="Disordered" evidence="5">
    <location>
        <begin position="2380"/>
        <end position="2400"/>
    </location>
</feature>
<name>A0ABT8NDX6_9BACL</name>
<dbReference type="InterPro" id="IPR022044">
    <property type="entry name" value="TcdB_toxin_mid/C"/>
</dbReference>
<feature type="compositionally biased region" description="Low complexity" evidence="5">
    <location>
        <begin position="2414"/>
        <end position="2424"/>
    </location>
</feature>
<sequence length="2621" mass="296764">MKPIDGNDKPPVTPLAGHLDAKSATPSINLPRGGGAIRGIGEKFAANPVTGTGSISVPIATSPGRSGFGPQLSLSYDSGAGNGPFGFGWSLSLPNIMRKTDKGLPQYLDEAESDIFILSGAEDLVPVLIQNAEGEWVREKLPLRAVDGIAYRVERYRPRIEGLFARIERWTNTGDATEVFWRSISKDNITTWYGRTSESRIMDPSDKSRIFSWLICLSHDDKGNVMTYHYKAEDAENVNLSLANEKNRGDKKDVGRTANRYLKRIRYGNHAPYYPELKADHPWPELPVDDNWYFEVVFDYGEHDKENPTSQEVGKWESRMDPFSSYRSTFEVRTYRLCQRVLMFHHILDDPHDPDSQNGYDGLVRSTEFTYEYENDVANSRAPIYSKLIEVTQIGYHRTSTGDYDSRQLPPLELTYSDAIIQTELHELSDDSLENLPIGIGGALYQWVDLDGEGLSGVLTEQAGAWFYKRNISPINEVGVDANKHIEAKLAPMELVSPKPAIALTYHTQFLDLAGDGRPDVVQFDGSVPGFYERTMDEQWEPFLPFTSLPNINWSDPNLKFIDLDGDGHADILISDKDVFVWHRSLGEDGFDAAQRISKTWDEEKGPHIVFANGEQSIYVSDMSGDGLNDIVRIRSNGEVCYWPNLGYGHFGAKVTMDHAPLFDPIDQFDQRRIRLADIDGSGTTDIIYLSRAGVRVYFNQSGNSWSDATTITSFPALDNVVDVQVLDLLGNGTACLVWSSPLPGYTRRPLRYLDLMGRQKPHLLIKTVNNLGAETTVEYAPSTKFYLQDKQAGKPWITKLPFPVHCVEKVTVHDHWRKTNFSTTYSYHHGYFDGPEREFRGFGRVEQVDVEDYGTFEAGNIESPYITDDQTLYQPSVKTVTWFHTGAFFDRRATLSHFKDEYFPNWFENEKPGTQALGTFRENDLPEPDLDAADLTADEWREALRACKGMMLRQEVYELDVDALANRIHKPVKLFSAAYHNCHIHRVQPKAANQQAVFHVTESEVISYHYELDLRLDELMPDPRIVHTLNLSIDEYGNIQQSVTVVYPRRGKYADDTLKDDALELIRHVQNEMHLSYTETLYTNDVPEPANPNPDNYRLRLPCEVMTYEMTGELLGVDFQDGDLANHYFTLKELRDYRLSDTYQNIGKAVEEIDYHMMPDGDTPQKRLVEHSRTLFFNSTLDKPLMLGQLNALALRYENYKLALTDDILGLVFKNKMTLDIQKALTDKKKGGYLTGVELTEHFGTNSAGQYWMCSGVAGFNVDARDHFYLPECYTDPFGNTTLLSYDSRDLYIQSSTDARGNRTKVMDFDFRVLAPRQLKDLNDNLSEVRFDILGMPAAMAVMGKGDEADSLNGFDDALLNLDLVTRQNFFDNNNYNIADAKNMLRGASARHVYYFGEIIKDGKTVWGQYPACACGIVRERHFADVSDSPVQCTFEYSDGMGSVLVKKVQAEPEHPGGPLRWVANGRTILNNKGKPVKQYEPDFSLPEIGHRYEEPPETGVTPIMYYDASGRLIRTDSPEGSYSRVEFSPWHVKYFDANDTVMEENNKWRAERNLPTASTEDKRAAELAEEHADTPSETVLDSLGREVITIAYNRELNSSNALVNKKYVTFTKLDTEGKPLWVQDARGNRVMQYILPTLPEGRHPFNDENNLKLKDFMPCYDIAGNLLFQHSMDAGDRWILNDAAGKPMYAWNSRSFRTRMEYDELHRPTGSFVKGVNSADPEREVQFEKLVYGEDFLEDKKRNLRGKLYQHFDTAGVVTSEAYDFKGNPLRTIREITVDYKETPDWSKDPAPALEAESFVARTRYDALNRPIQFIAPHSMEANSEHINITQPTYNEAGFLERVDVWLNQAVEPETLLAGNTATQHPVMNINYNAKGQRKLLRYGNGLETFYEYDDKTFRLIQLKTRRNRDNEQLQDLRYTYDPVGNITQIRDNANDLVFHTNRRVLPGALYRYDALYRLITATGREHKGNEKQYDRDDSSHSVPTLPNDAQALRNYIEKYIYDEVGNIMQMVHHEGSDLNHPGQVLWNRSYQYALDSNRMLATSLPGDPDELPGYTAAPGYSARYSYDLHGNMTAMPHLPQMSWDFKDQLSATTGTVMNSSPPPEIVPATTYYVYDAGGQRVRKITETQAGAISKQRIYLGGFELYREYGGGEVMLERESLHVMDDKQRVALIETQTIKDQIRIASLRPLVRYQLGNHLGSSSLELDEQAQIISYEEYAPYGSSTYQAMRSQTETAKRYRYTGKERDEESGLYYHGARYYAAWLGRWTSCDPSGIQGGIGLYCYGASNPVLMIDISGLAPLPVQNAPSPNTFDPVSPPGGRGFPGNANHLKPSTPPVELAPPVKPIPVAPVSRLLVGGIALALIIGIFVSPYLTEHPEDNQPLPSADPNIPQSVDPDRKIYSRNDEIEVIVPPVENPDPNVETVRGTFTENGTYVPGISREENYSRKPPLASGGASGGPPEEPVIGPPAPPKQARISPPAPPTKQARRDAKTPNAQIDRERQQFYDSGGKIKFKPAEWHHVASNKHEEWTPKLRKLFENADMNIKTDPRNLVRIQNHQGPHDKDYNRIVFEELSKAVKKDKGLTPHTEAYKEAFTEALSNLKREVARQGSTLNRMVTRP</sequence>
<keyword evidence="4" id="KW-0843">Virulence</keyword>
<dbReference type="Pfam" id="PF12256">
    <property type="entry name" value="TcdB_toxin_midN"/>
    <property type="match status" value="1"/>
</dbReference>
<evidence type="ECO:0000256" key="3">
    <source>
        <dbReference type="ARBA" id="ARBA00022729"/>
    </source>
</evidence>
<keyword evidence="9" id="KW-1185">Reference proteome</keyword>
<dbReference type="Pfam" id="PF13517">
    <property type="entry name" value="FG-GAP_3"/>
    <property type="match status" value="1"/>
</dbReference>
<feature type="region of interest" description="Disordered" evidence="5">
    <location>
        <begin position="1969"/>
        <end position="1989"/>
    </location>
</feature>
<evidence type="ECO:0000259" key="6">
    <source>
        <dbReference type="Pfam" id="PF12255"/>
    </source>
</evidence>
<accession>A0ABT8NDX6</accession>
<feature type="domain" description="Insecticide toxin TcdB middle/N-terminal" evidence="7">
    <location>
        <begin position="717"/>
        <end position="857"/>
    </location>
</feature>
<evidence type="ECO:0000259" key="7">
    <source>
        <dbReference type="Pfam" id="PF12256"/>
    </source>
</evidence>
<feature type="compositionally biased region" description="Basic and acidic residues" evidence="5">
    <location>
        <begin position="1969"/>
        <end position="1982"/>
    </location>
</feature>
<dbReference type="Gene3D" id="2.180.10.10">
    <property type="entry name" value="RHS repeat-associated core"/>
    <property type="match status" value="1"/>
</dbReference>